<keyword evidence="5 7" id="KW-0012">Acyltransferase</keyword>
<proteinExistence type="inferred from homology"/>
<evidence type="ECO:0000256" key="2">
    <source>
        <dbReference type="ARBA" id="ARBA00022679"/>
    </source>
</evidence>
<feature type="active site" description="Proton acceptor" evidence="6">
    <location>
        <position position="381"/>
    </location>
</feature>
<gene>
    <name evidence="10" type="ORF">IAC44_03900</name>
</gene>
<evidence type="ECO:0000256" key="4">
    <source>
        <dbReference type="ARBA" id="ARBA00022958"/>
    </source>
</evidence>
<dbReference type="InterPro" id="IPR016039">
    <property type="entry name" value="Thiolase-like"/>
</dbReference>
<comment type="similarity">
    <text evidence="1 7">Belongs to the thiolase-like superfamily. Thiolase family.</text>
</comment>
<dbReference type="PIRSF" id="PIRSF000429">
    <property type="entry name" value="Ac-CoA_Ac_transf"/>
    <property type="match status" value="1"/>
</dbReference>
<feature type="domain" description="Thiolase C-terminal" evidence="9">
    <location>
        <begin position="273"/>
        <end position="394"/>
    </location>
</feature>
<evidence type="ECO:0000313" key="11">
    <source>
        <dbReference type="Proteomes" id="UP000824161"/>
    </source>
</evidence>
<evidence type="ECO:0000256" key="6">
    <source>
        <dbReference type="PIRSR" id="PIRSR000429-1"/>
    </source>
</evidence>
<dbReference type="EMBL" id="DVLY01000092">
    <property type="protein sequence ID" value="HIT97963.1"/>
    <property type="molecule type" value="Genomic_DNA"/>
</dbReference>
<evidence type="ECO:0000256" key="3">
    <source>
        <dbReference type="ARBA" id="ARBA00022723"/>
    </source>
</evidence>
<protein>
    <submittedName>
        <fullName evidence="10">Acetyl-CoA C-acyltransferase</fullName>
        <ecNumber evidence="10">2.3.1.16</ecNumber>
    </submittedName>
</protein>
<dbReference type="Gene3D" id="3.40.47.10">
    <property type="match status" value="1"/>
</dbReference>
<dbReference type="NCBIfam" id="TIGR01930">
    <property type="entry name" value="AcCoA-C-Actrans"/>
    <property type="match status" value="1"/>
</dbReference>
<dbReference type="CDD" id="cd00751">
    <property type="entry name" value="thiolase"/>
    <property type="match status" value="1"/>
</dbReference>
<dbReference type="PROSITE" id="PS00737">
    <property type="entry name" value="THIOLASE_2"/>
    <property type="match status" value="1"/>
</dbReference>
<organism evidence="10 11">
    <name type="scientific">Candidatus Merdimorpha stercoravium</name>
    <dbReference type="NCBI Taxonomy" id="2840863"/>
    <lineage>
        <taxon>Bacteria</taxon>
        <taxon>Pseudomonadati</taxon>
        <taxon>Bacteroidota</taxon>
        <taxon>Flavobacteriia</taxon>
        <taxon>Flavobacteriales</taxon>
        <taxon>Candidatus Merdimorpha</taxon>
    </lineage>
</organism>
<dbReference type="AlphaFoldDB" id="A0A9D1H954"/>
<dbReference type="GO" id="GO:0003985">
    <property type="term" value="F:acetyl-CoA C-acetyltransferase activity"/>
    <property type="evidence" value="ECO:0007669"/>
    <property type="project" value="TreeGrafter"/>
</dbReference>
<evidence type="ECO:0000256" key="7">
    <source>
        <dbReference type="RuleBase" id="RU003557"/>
    </source>
</evidence>
<keyword evidence="4" id="KW-0630">Potassium</keyword>
<dbReference type="PROSITE" id="PS00098">
    <property type="entry name" value="THIOLASE_1"/>
    <property type="match status" value="1"/>
</dbReference>
<feature type="active site" description="Acyl-thioester intermediate" evidence="6">
    <location>
        <position position="91"/>
    </location>
</feature>
<dbReference type="Proteomes" id="UP000824161">
    <property type="component" value="Unassembled WGS sequence"/>
</dbReference>
<dbReference type="GO" id="GO:0006635">
    <property type="term" value="P:fatty acid beta-oxidation"/>
    <property type="evidence" value="ECO:0007669"/>
    <property type="project" value="TreeGrafter"/>
</dbReference>
<evidence type="ECO:0000259" key="9">
    <source>
        <dbReference type="Pfam" id="PF02803"/>
    </source>
</evidence>
<feature type="domain" description="Thiolase N-terminal" evidence="8">
    <location>
        <begin position="7"/>
        <end position="265"/>
    </location>
</feature>
<accession>A0A9D1H954</accession>
<dbReference type="PANTHER" id="PTHR18919:SF156">
    <property type="entry name" value="ACETYL-COA ACETYLTRANSFERASE, MITOCHONDRIAL"/>
    <property type="match status" value="1"/>
</dbReference>
<dbReference type="FunFam" id="3.40.47.10:FF:000007">
    <property type="entry name" value="acetyl-CoA acetyltransferase, mitochondrial"/>
    <property type="match status" value="1"/>
</dbReference>
<dbReference type="GO" id="GO:0046872">
    <property type="term" value="F:metal ion binding"/>
    <property type="evidence" value="ECO:0007669"/>
    <property type="project" value="UniProtKB-KW"/>
</dbReference>
<dbReference type="InterPro" id="IPR002155">
    <property type="entry name" value="Thiolase"/>
</dbReference>
<dbReference type="InterPro" id="IPR020613">
    <property type="entry name" value="Thiolase_CS"/>
</dbReference>
<name>A0A9D1H954_9FLAO</name>
<dbReference type="PANTHER" id="PTHR18919">
    <property type="entry name" value="ACETYL-COA C-ACYLTRANSFERASE"/>
    <property type="match status" value="1"/>
</dbReference>
<dbReference type="EC" id="2.3.1.16" evidence="10"/>
<dbReference type="Pfam" id="PF02803">
    <property type="entry name" value="Thiolase_C"/>
    <property type="match status" value="1"/>
</dbReference>
<dbReference type="InterPro" id="IPR020617">
    <property type="entry name" value="Thiolase_C"/>
</dbReference>
<reference evidence="10" key="1">
    <citation type="submission" date="2020-10" db="EMBL/GenBank/DDBJ databases">
        <authorList>
            <person name="Gilroy R."/>
        </authorList>
    </citation>
    <scope>NUCLEOTIDE SEQUENCE</scope>
    <source>
        <strain evidence="10">1383</strain>
    </source>
</reference>
<keyword evidence="2 7" id="KW-0808">Transferase</keyword>
<dbReference type="InterPro" id="IPR020616">
    <property type="entry name" value="Thiolase_N"/>
</dbReference>
<reference evidence="10" key="2">
    <citation type="journal article" date="2021" name="PeerJ">
        <title>Extensive microbial diversity within the chicken gut microbiome revealed by metagenomics and culture.</title>
        <authorList>
            <person name="Gilroy R."/>
            <person name="Ravi A."/>
            <person name="Getino M."/>
            <person name="Pursley I."/>
            <person name="Horton D.L."/>
            <person name="Alikhan N.F."/>
            <person name="Baker D."/>
            <person name="Gharbi K."/>
            <person name="Hall N."/>
            <person name="Watson M."/>
            <person name="Adriaenssens E.M."/>
            <person name="Foster-Nyarko E."/>
            <person name="Jarju S."/>
            <person name="Secka A."/>
            <person name="Antonio M."/>
            <person name="Oren A."/>
            <person name="Chaudhuri R.R."/>
            <person name="La Ragione R."/>
            <person name="Hildebrand F."/>
            <person name="Pallen M.J."/>
        </authorList>
    </citation>
    <scope>NUCLEOTIDE SEQUENCE</scope>
    <source>
        <strain evidence="10">1383</strain>
    </source>
</reference>
<evidence type="ECO:0000313" key="10">
    <source>
        <dbReference type="EMBL" id="HIT97963.1"/>
    </source>
</evidence>
<evidence type="ECO:0000256" key="5">
    <source>
        <dbReference type="ARBA" id="ARBA00023315"/>
    </source>
</evidence>
<sequence>MEKRHAVIVAAARTPIGSFRGGLKDIPATQLGAIAIEGAIGRCPSIKKDEIDEVYMGCVLQAGLGQSPAKQAALQAGISDRVPATTVNKVCASGLKAVMLGAQSIEIGDNDTVIAGGMESMSRVPHYLPSGRDGQKFGHVTLVDGMLYDGLTDAFSNEHMGLCGEACAESYGITREEQDTFAIESYTRSAKAWSKGVFDAEIVPVQVTDRKGHTFQIREDEEYKNAKLDKIPLLRPAFKKDGTITAANASTINDGAAALVLTSEEKAQALGLSPLARIVSYADAAQAPRDFPTSPTLAARRALQRAGLTEKDIDYWEINEAFSVVGIVNTRLLGLDKDRVNVFGGGVSLGHPLGASGARILVTLLTVLERKNARLGCAAVCNGGGGASALIVERL</sequence>
<dbReference type="Pfam" id="PF00108">
    <property type="entry name" value="Thiolase_N"/>
    <property type="match status" value="1"/>
</dbReference>
<dbReference type="InterPro" id="IPR020615">
    <property type="entry name" value="Thiolase_acyl_enz_int_AS"/>
</dbReference>
<feature type="active site" description="Proton acceptor" evidence="6">
    <location>
        <position position="351"/>
    </location>
</feature>
<dbReference type="SUPFAM" id="SSF53901">
    <property type="entry name" value="Thiolase-like"/>
    <property type="match status" value="2"/>
</dbReference>
<comment type="caution">
    <text evidence="10">The sequence shown here is derived from an EMBL/GenBank/DDBJ whole genome shotgun (WGS) entry which is preliminary data.</text>
</comment>
<keyword evidence="3" id="KW-0479">Metal-binding</keyword>
<evidence type="ECO:0000259" key="8">
    <source>
        <dbReference type="Pfam" id="PF00108"/>
    </source>
</evidence>
<evidence type="ECO:0000256" key="1">
    <source>
        <dbReference type="ARBA" id="ARBA00010982"/>
    </source>
</evidence>